<proteinExistence type="predicted"/>
<reference evidence="1" key="1">
    <citation type="journal article" date="2014" name="Front. Microbiol.">
        <title>High frequency of phylogenetically diverse reductive dehalogenase-homologous genes in deep subseafloor sedimentary metagenomes.</title>
        <authorList>
            <person name="Kawai M."/>
            <person name="Futagami T."/>
            <person name="Toyoda A."/>
            <person name="Takaki Y."/>
            <person name="Nishi S."/>
            <person name="Hori S."/>
            <person name="Arai W."/>
            <person name="Tsubouchi T."/>
            <person name="Morono Y."/>
            <person name="Uchiyama I."/>
            <person name="Ito T."/>
            <person name="Fujiyama A."/>
            <person name="Inagaki F."/>
            <person name="Takami H."/>
        </authorList>
    </citation>
    <scope>NUCLEOTIDE SEQUENCE</scope>
    <source>
        <strain evidence="1">Expedition CK06-06</strain>
    </source>
</reference>
<evidence type="ECO:0000313" key="1">
    <source>
        <dbReference type="EMBL" id="GAI90600.1"/>
    </source>
</evidence>
<dbReference type="EMBL" id="BARW01016397">
    <property type="protein sequence ID" value="GAI90600.1"/>
    <property type="molecule type" value="Genomic_DNA"/>
</dbReference>
<comment type="caution">
    <text evidence="1">The sequence shown here is derived from an EMBL/GenBank/DDBJ whole genome shotgun (WGS) entry which is preliminary data.</text>
</comment>
<protein>
    <submittedName>
        <fullName evidence="1">Uncharacterized protein</fullName>
    </submittedName>
</protein>
<feature type="non-terminal residue" evidence="1">
    <location>
        <position position="1"/>
    </location>
</feature>
<organism evidence="1">
    <name type="scientific">marine sediment metagenome</name>
    <dbReference type="NCBI Taxonomy" id="412755"/>
    <lineage>
        <taxon>unclassified sequences</taxon>
        <taxon>metagenomes</taxon>
        <taxon>ecological metagenomes</taxon>
    </lineage>
</organism>
<accession>X1TSS3</accession>
<dbReference type="AlphaFoldDB" id="X1TSS3"/>
<name>X1TSS3_9ZZZZ</name>
<sequence>LRSKSALEDSGRMIKQVLSGEWEIERRRQRGERISRQRNVDIRAWWFPWGLRRWHFFGDLVKELGEGMKSLAWVENDDDSPQDRQGDRYNPHLNVLVPYGFITRGKFRRIKRALRAALQEPELIVHYGFTREPARMVHALKYVTRATFLDWMWAPDVAASIYNFHNSQVWGKWLSREELKAHPELAAWSLGDLEGEPELADLPDPLAVESLESGICPRCGKPIEWAGPFPIRALEGMEKRDLGAGYYELSQVRAPPGIDLVMMLKAAGYHGPVIIEELCGN</sequence>
<gene>
    <name evidence="1" type="ORF">S12H4_28571</name>
</gene>